<dbReference type="InParanoid" id="A0A1X7V0T4"/>
<comment type="similarity">
    <text evidence="1">Belongs to the helicase family. RecQ subfamily.</text>
</comment>
<feature type="domain" description="Helicase C-terminal" evidence="11">
    <location>
        <begin position="146"/>
        <end position="299"/>
    </location>
</feature>
<evidence type="ECO:0000256" key="8">
    <source>
        <dbReference type="ARBA" id="ARBA00034808"/>
    </source>
</evidence>
<evidence type="ECO:0000256" key="4">
    <source>
        <dbReference type="ARBA" id="ARBA00023125"/>
    </source>
</evidence>
<dbReference type="eggNOG" id="KOG0353">
    <property type="taxonomic scope" value="Eukaryota"/>
</dbReference>
<name>A0A1X7V0T4_AMPQE</name>
<evidence type="ECO:0000256" key="6">
    <source>
        <dbReference type="ARBA" id="ARBA00023242"/>
    </source>
</evidence>
<accession>A0A1X7V0T4</accession>
<dbReference type="GO" id="GO:0005524">
    <property type="term" value="F:ATP binding"/>
    <property type="evidence" value="ECO:0007669"/>
    <property type="project" value="UniProtKB-KW"/>
</dbReference>
<dbReference type="EnsemblMetazoa" id="Aqu2.1.33850_001">
    <property type="protein sequence ID" value="Aqu2.1.33850_001"/>
    <property type="gene ID" value="Aqu2.1.33850"/>
</dbReference>
<dbReference type="OMA" id="NHVERDI"/>
<feature type="domain" description="Helicase ATP-binding" evidence="10">
    <location>
        <begin position="1"/>
        <end position="125"/>
    </location>
</feature>
<dbReference type="InterPro" id="IPR001650">
    <property type="entry name" value="Helicase_C-like"/>
</dbReference>
<evidence type="ECO:0000256" key="7">
    <source>
        <dbReference type="ARBA" id="ARBA00034617"/>
    </source>
</evidence>
<protein>
    <recommendedName>
        <fullName evidence="8">DNA 3'-5' helicase</fullName>
        <ecNumber evidence="8">5.6.2.4</ecNumber>
    </recommendedName>
    <alternativeName>
        <fullName evidence="9">DNA 3'-5' helicase BLM</fullName>
    </alternativeName>
</protein>
<evidence type="ECO:0000259" key="10">
    <source>
        <dbReference type="PROSITE" id="PS51192"/>
    </source>
</evidence>
<keyword evidence="3" id="KW-0067">ATP-binding</keyword>
<dbReference type="GO" id="GO:0009378">
    <property type="term" value="F:four-way junction helicase activity"/>
    <property type="evidence" value="ECO:0007669"/>
    <property type="project" value="TreeGrafter"/>
</dbReference>
<dbReference type="Gene3D" id="3.40.50.300">
    <property type="entry name" value="P-loop containing nucleotide triphosphate hydrolases"/>
    <property type="match status" value="2"/>
</dbReference>
<evidence type="ECO:0000256" key="5">
    <source>
        <dbReference type="ARBA" id="ARBA00023235"/>
    </source>
</evidence>
<dbReference type="PROSITE" id="PS51192">
    <property type="entry name" value="HELICASE_ATP_BIND_1"/>
    <property type="match status" value="1"/>
</dbReference>
<keyword evidence="2" id="KW-0547">Nucleotide-binding</keyword>
<dbReference type="GO" id="GO:0005737">
    <property type="term" value="C:cytoplasm"/>
    <property type="evidence" value="ECO:0007669"/>
    <property type="project" value="TreeGrafter"/>
</dbReference>
<evidence type="ECO:0000256" key="3">
    <source>
        <dbReference type="ARBA" id="ARBA00022840"/>
    </source>
</evidence>
<dbReference type="InterPro" id="IPR027417">
    <property type="entry name" value="P-loop_NTPase"/>
</dbReference>
<sequence length="299" mass="34001">MKDQVASLHREGLTAIEIVNEDNNNQTAVVRGDFQYIFSTPEILLTNKNWVNVFQSSSFLERLVGVIIDEAHCVQNWGIKFRKEYAKLGELRGFFSRVCMMALTATASTSSRKEIIKLLGMKKPHLIIRCPNKPNIIYYVEEKTQDIEIVFKPLVEEVKVKGTRMDKVIIFCWTCNDCSAIYYYFKDLLKEIITDPQGYPNVPKFLIVDMFPACNSDLVKNKILSSFSSATGRLRIVLATVAFGMGIDCPNIRHVIHWSPPSNCQSYIQETGRAGRDGMTAYATLFYSRKDVSLPRAQS</sequence>
<dbReference type="PROSITE" id="PS51194">
    <property type="entry name" value="HELICASE_CTER"/>
    <property type="match status" value="1"/>
</dbReference>
<keyword evidence="4" id="KW-0238">DNA-binding</keyword>
<organism evidence="12">
    <name type="scientific">Amphimedon queenslandica</name>
    <name type="common">Sponge</name>
    <dbReference type="NCBI Taxonomy" id="400682"/>
    <lineage>
        <taxon>Eukaryota</taxon>
        <taxon>Metazoa</taxon>
        <taxon>Porifera</taxon>
        <taxon>Demospongiae</taxon>
        <taxon>Heteroscleromorpha</taxon>
        <taxon>Haplosclerida</taxon>
        <taxon>Niphatidae</taxon>
        <taxon>Amphimedon</taxon>
    </lineage>
</organism>
<dbReference type="GO" id="GO:0005634">
    <property type="term" value="C:nucleus"/>
    <property type="evidence" value="ECO:0007669"/>
    <property type="project" value="TreeGrafter"/>
</dbReference>
<dbReference type="GO" id="GO:0005694">
    <property type="term" value="C:chromosome"/>
    <property type="evidence" value="ECO:0007669"/>
    <property type="project" value="TreeGrafter"/>
</dbReference>
<dbReference type="InterPro" id="IPR011545">
    <property type="entry name" value="DEAD/DEAH_box_helicase_dom"/>
</dbReference>
<dbReference type="EC" id="5.6.2.4" evidence="8"/>
<dbReference type="OrthoDB" id="10261556at2759"/>
<keyword evidence="5" id="KW-0413">Isomerase</keyword>
<evidence type="ECO:0000259" key="11">
    <source>
        <dbReference type="PROSITE" id="PS51194"/>
    </source>
</evidence>
<evidence type="ECO:0000256" key="2">
    <source>
        <dbReference type="ARBA" id="ARBA00022741"/>
    </source>
</evidence>
<dbReference type="SUPFAM" id="SSF52540">
    <property type="entry name" value="P-loop containing nucleoside triphosphate hydrolases"/>
    <property type="match status" value="1"/>
</dbReference>
<proteinExistence type="inferred from homology"/>
<comment type="catalytic activity">
    <reaction evidence="7">
        <text>Couples ATP hydrolysis with the unwinding of duplex DNA by translocating in the 3'-5' direction.</text>
        <dbReference type="EC" id="5.6.2.4"/>
    </reaction>
</comment>
<dbReference type="PANTHER" id="PTHR13710">
    <property type="entry name" value="DNA HELICASE RECQ FAMILY MEMBER"/>
    <property type="match status" value="1"/>
</dbReference>
<reference evidence="12" key="1">
    <citation type="submission" date="2017-05" db="UniProtKB">
        <authorList>
            <consortium name="EnsemblMetazoa"/>
        </authorList>
    </citation>
    <scope>IDENTIFICATION</scope>
</reference>
<dbReference type="SMART" id="SM00490">
    <property type="entry name" value="HELICc"/>
    <property type="match status" value="1"/>
</dbReference>
<dbReference type="Pfam" id="PF00271">
    <property type="entry name" value="Helicase_C"/>
    <property type="match status" value="1"/>
</dbReference>
<dbReference type="AlphaFoldDB" id="A0A1X7V0T4"/>
<dbReference type="GO" id="GO:0043138">
    <property type="term" value="F:3'-5' DNA helicase activity"/>
    <property type="evidence" value="ECO:0007669"/>
    <property type="project" value="UniProtKB-EC"/>
</dbReference>
<dbReference type="PANTHER" id="PTHR13710:SF153">
    <property type="entry name" value="RECQ-LIKE DNA HELICASE BLM"/>
    <property type="match status" value="1"/>
</dbReference>
<dbReference type="STRING" id="400682.A0A1X7V0T4"/>
<evidence type="ECO:0000313" key="12">
    <source>
        <dbReference type="EnsemblMetazoa" id="Aqu2.1.33850_001"/>
    </source>
</evidence>
<evidence type="ECO:0000256" key="9">
    <source>
        <dbReference type="ARBA" id="ARBA00044542"/>
    </source>
</evidence>
<keyword evidence="6" id="KW-0539">Nucleus</keyword>
<dbReference type="GO" id="GO:0000724">
    <property type="term" value="P:double-strand break repair via homologous recombination"/>
    <property type="evidence" value="ECO:0007669"/>
    <property type="project" value="TreeGrafter"/>
</dbReference>
<evidence type="ECO:0000256" key="1">
    <source>
        <dbReference type="ARBA" id="ARBA00005446"/>
    </source>
</evidence>
<dbReference type="Pfam" id="PF00270">
    <property type="entry name" value="DEAD"/>
    <property type="match status" value="1"/>
</dbReference>
<dbReference type="GO" id="GO:0003677">
    <property type="term" value="F:DNA binding"/>
    <property type="evidence" value="ECO:0007669"/>
    <property type="project" value="UniProtKB-KW"/>
</dbReference>
<dbReference type="InterPro" id="IPR014001">
    <property type="entry name" value="Helicase_ATP-bd"/>
</dbReference>